<keyword evidence="3" id="KW-1185">Reference proteome</keyword>
<protein>
    <submittedName>
        <fullName evidence="2">Uncharacterized protein</fullName>
    </submittedName>
</protein>
<evidence type="ECO:0000313" key="2">
    <source>
        <dbReference type="EMBL" id="CAE7250983.1"/>
    </source>
</evidence>
<organism evidence="2 3">
    <name type="scientific">Symbiodinium pilosum</name>
    <name type="common">Dinoflagellate</name>
    <dbReference type="NCBI Taxonomy" id="2952"/>
    <lineage>
        <taxon>Eukaryota</taxon>
        <taxon>Sar</taxon>
        <taxon>Alveolata</taxon>
        <taxon>Dinophyceae</taxon>
        <taxon>Suessiales</taxon>
        <taxon>Symbiodiniaceae</taxon>
        <taxon>Symbiodinium</taxon>
    </lineage>
</organism>
<keyword evidence="1" id="KW-0472">Membrane</keyword>
<evidence type="ECO:0000313" key="3">
    <source>
        <dbReference type="Proteomes" id="UP000649617"/>
    </source>
</evidence>
<keyword evidence="1" id="KW-1133">Transmembrane helix</keyword>
<gene>
    <name evidence="2" type="ORF">SPIL2461_LOCUS4844</name>
</gene>
<proteinExistence type="predicted"/>
<reference evidence="2" key="1">
    <citation type="submission" date="2021-02" db="EMBL/GenBank/DDBJ databases">
        <authorList>
            <person name="Dougan E. K."/>
            <person name="Rhodes N."/>
            <person name="Thang M."/>
            <person name="Chan C."/>
        </authorList>
    </citation>
    <scope>NUCLEOTIDE SEQUENCE</scope>
</reference>
<name>A0A812LTU0_SYMPI</name>
<dbReference type="OrthoDB" id="413963at2759"/>
<comment type="caution">
    <text evidence="2">The sequence shown here is derived from an EMBL/GenBank/DDBJ whole genome shotgun (WGS) entry which is preliminary data.</text>
</comment>
<dbReference type="EMBL" id="CAJNIZ010006557">
    <property type="protein sequence ID" value="CAE7250983.1"/>
    <property type="molecule type" value="Genomic_DNA"/>
</dbReference>
<keyword evidence="1" id="KW-0812">Transmembrane</keyword>
<feature type="transmembrane region" description="Helical" evidence="1">
    <location>
        <begin position="14"/>
        <end position="35"/>
    </location>
</feature>
<dbReference type="AlphaFoldDB" id="A0A812LTU0"/>
<evidence type="ECO:0000256" key="1">
    <source>
        <dbReference type="SAM" id="Phobius"/>
    </source>
</evidence>
<feature type="transmembrane region" description="Helical" evidence="1">
    <location>
        <begin position="55"/>
        <end position="75"/>
    </location>
</feature>
<accession>A0A812LTU0</accession>
<dbReference type="Proteomes" id="UP000649617">
    <property type="component" value="Unassembled WGS sequence"/>
</dbReference>
<sequence length="201" mass="22332">MTEKADTLEPYRQYVYFAAFGLILGAGNDLFWLVFQPSFFSKGFLPSGSTDESQISRLLLILGLAAVGGGLYYVASVVLAPAELPSVEAVLSNEEDSVQEVEDDRVLYRLQGTWYYGQNLGQSYTISKRDGSWRFEEEFAGRRCTSTLRLVGDWAEGQLIDQKGQSTGTIRLQRGEGNSVLSYVRELGSSNWSNPNEAIGW</sequence>